<name>G3BDZ7_CANTC</name>
<dbReference type="OrthoDB" id="4008139at2759"/>
<evidence type="ECO:0000256" key="1">
    <source>
        <dbReference type="SAM" id="MobiDB-lite"/>
    </source>
</evidence>
<proteinExistence type="predicted"/>
<reference evidence="2 3" key="1">
    <citation type="journal article" date="2011" name="Proc. Natl. Acad. Sci. U.S.A.">
        <title>Comparative genomics of xylose-fermenting fungi for enhanced biofuel production.</title>
        <authorList>
            <person name="Wohlbach D.J."/>
            <person name="Kuo A."/>
            <person name="Sato T.K."/>
            <person name="Potts K.M."/>
            <person name="Salamov A.A."/>
            <person name="LaButti K.M."/>
            <person name="Sun H."/>
            <person name="Clum A."/>
            <person name="Pangilinan J.L."/>
            <person name="Lindquist E.A."/>
            <person name="Lucas S."/>
            <person name="Lapidus A."/>
            <person name="Jin M."/>
            <person name="Gunawan C."/>
            <person name="Balan V."/>
            <person name="Dale B.E."/>
            <person name="Jeffries T.W."/>
            <person name="Zinkel R."/>
            <person name="Barry K.W."/>
            <person name="Grigoriev I.V."/>
            <person name="Gasch A.P."/>
        </authorList>
    </citation>
    <scope>NUCLEOTIDE SEQUENCE [LARGE SCALE GENOMIC DNA]</scope>
    <source>
        <strain evidence="3">ATCC 10573 / BCRC 21748 / CBS 615 / JCM 9827 / NBRC 10315 / NRRL Y-1498 / VKM Y-70</strain>
    </source>
</reference>
<dbReference type="GeneID" id="18250554"/>
<feature type="region of interest" description="Disordered" evidence="1">
    <location>
        <begin position="93"/>
        <end position="117"/>
    </location>
</feature>
<gene>
    <name evidence="2" type="ORF">CANTEDRAFT_95871</name>
</gene>
<dbReference type="KEGG" id="cten:18250554"/>
<sequence length="117" mass="13654">MFEPLSEMPESSSKSEFSGEYIWVNEWHKLQDPSLRKIIRHGTQLKSWHKVPKNNDSPSGLDLDANSVLDLKNLKYYEEVPIVDHSKKKIDEIESREHEMNGDSDVKVEKREMGDLE</sequence>
<keyword evidence="3" id="KW-1185">Reference proteome</keyword>
<evidence type="ECO:0000313" key="2">
    <source>
        <dbReference type="EMBL" id="EGV60417.1"/>
    </source>
</evidence>
<dbReference type="Proteomes" id="UP000000707">
    <property type="component" value="Unassembled WGS sequence"/>
</dbReference>
<dbReference type="EMBL" id="GL996528">
    <property type="protein sequence ID" value="EGV60417.1"/>
    <property type="molecule type" value="Genomic_DNA"/>
</dbReference>
<evidence type="ECO:0000313" key="3">
    <source>
        <dbReference type="Proteomes" id="UP000000707"/>
    </source>
</evidence>
<dbReference type="HOGENOM" id="CLU_2084567_0_0_1"/>
<protein>
    <submittedName>
        <fullName evidence="2">Uncharacterized protein</fullName>
    </submittedName>
</protein>
<organism evidence="3">
    <name type="scientific">Candida tenuis (strain ATCC 10573 / BCRC 21748 / CBS 615 / JCM 9827 / NBRC 10315 / NRRL Y-1498 / VKM Y-70)</name>
    <name type="common">Yeast</name>
    <name type="synonym">Yamadazyma tenuis</name>
    <dbReference type="NCBI Taxonomy" id="590646"/>
    <lineage>
        <taxon>Eukaryota</taxon>
        <taxon>Fungi</taxon>
        <taxon>Dikarya</taxon>
        <taxon>Ascomycota</taxon>
        <taxon>Saccharomycotina</taxon>
        <taxon>Pichiomycetes</taxon>
        <taxon>Debaryomycetaceae</taxon>
        <taxon>Yamadazyma</taxon>
    </lineage>
</organism>
<dbReference type="AlphaFoldDB" id="G3BDZ7"/>
<accession>G3BDZ7</accession>